<evidence type="ECO:0000313" key="1">
    <source>
        <dbReference type="EMBL" id="VDP73158.1"/>
    </source>
</evidence>
<dbReference type="Proteomes" id="UP000269396">
    <property type="component" value="Unassembled WGS sequence"/>
</dbReference>
<name>A0A183PRV1_9TREM</name>
<keyword evidence="2" id="KW-1185">Reference proteome</keyword>
<dbReference type="AlphaFoldDB" id="A0A183PRV1"/>
<evidence type="ECO:0000313" key="2">
    <source>
        <dbReference type="Proteomes" id="UP000269396"/>
    </source>
</evidence>
<sequence>MSDESNDDQKPNDILIDTDFCSDPLSTSEILSKFDGNVPEELDPDDFQSNVVHPHHLATSCASSIQCKKSVLNKVTLIVTWVYEDPTLFRARG</sequence>
<accession>A0A183PRV1</accession>
<proteinExistence type="predicted"/>
<dbReference type="EMBL" id="UZAL01038183">
    <property type="protein sequence ID" value="VDP73158.1"/>
    <property type="molecule type" value="Genomic_DNA"/>
</dbReference>
<gene>
    <name evidence="1" type="ORF">SMTD_LOCUS17087</name>
</gene>
<organism evidence="1 2">
    <name type="scientific">Schistosoma mattheei</name>
    <dbReference type="NCBI Taxonomy" id="31246"/>
    <lineage>
        <taxon>Eukaryota</taxon>
        <taxon>Metazoa</taxon>
        <taxon>Spiralia</taxon>
        <taxon>Lophotrochozoa</taxon>
        <taxon>Platyhelminthes</taxon>
        <taxon>Trematoda</taxon>
        <taxon>Digenea</taxon>
        <taxon>Strigeidida</taxon>
        <taxon>Schistosomatoidea</taxon>
        <taxon>Schistosomatidae</taxon>
        <taxon>Schistosoma</taxon>
    </lineage>
</organism>
<reference evidence="1 2" key="1">
    <citation type="submission" date="2018-11" db="EMBL/GenBank/DDBJ databases">
        <authorList>
            <consortium name="Pathogen Informatics"/>
        </authorList>
    </citation>
    <scope>NUCLEOTIDE SEQUENCE [LARGE SCALE GENOMIC DNA]</scope>
    <source>
        <strain>Denwood</strain>
        <strain evidence="2">Zambia</strain>
    </source>
</reference>
<protein>
    <submittedName>
        <fullName evidence="1">Uncharacterized protein</fullName>
    </submittedName>
</protein>